<evidence type="ECO:0000256" key="10">
    <source>
        <dbReference type="ARBA" id="ARBA00048605"/>
    </source>
</evidence>
<keyword evidence="7" id="KW-0325">Glycoprotein</keyword>
<evidence type="ECO:0000256" key="8">
    <source>
        <dbReference type="ARBA" id="ARBA00023295"/>
    </source>
</evidence>
<dbReference type="PANTHER" id="PTHR11742">
    <property type="entry name" value="MANNOSYL-OLIGOSACCHARIDE ALPHA-1,2-MANNOSIDASE-RELATED"/>
    <property type="match status" value="1"/>
</dbReference>
<dbReference type="InterPro" id="IPR050749">
    <property type="entry name" value="Glycosyl_Hydrolase_47"/>
</dbReference>
<dbReference type="EMBL" id="MU167255">
    <property type="protein sequence ID" value="KAG0146835.1"/>
    <property type="molecule type" value="Genomic_DNA"/>
</dbReference>
<dbReference type="GO" id="GO:0005975">
    <property type="term" value="P:carbohydrate metabolic process"/>
    <property type="evidence" value="ECO:0007669"/>
    <property type="project" value="InterPro"/>
</dbReference>
<reference evidence="14" key="1">
    <citation type="submission" date="2013-11" db="EMBL/GenBank/DDBJ databases">
        <title>Genome sequence of the fusiform rust pathogen reveals effectors for host alternation and coevolution with pine.</title>
        <authorList>
            <consortium name="DOE Joint Genome Institute"/>
            <person name="Smith K."/>
            <person name="Pendleton A."/>
            <person name="Kubisiak T."/>
            <person name="Anderson C."/>
            <person name="Salamov A."/>
            <person name="Aerts A."/>
            <person name="Riley R."/>
            <person name="Clum A."/>
            <person name="Lindquist E."/>
            <person name="Ence D."/>
            <person name="Campbell M."/>
            <person name="Kronenberg Z."/>
            <person name="Feau N."/>
            <person name="Dhillon B."/>
            <person name="Hamelin R."/>
            <person name="Burleigh J."/>
            <person name="Smith J."/>
            <person name="Yandell M."/>
            <person name="Nelson C."/>
            <person name="Grigoriev I."/>
            <person name="Davis J."/>
        </authorList>
    </citation>
    <scope>NUCLEOTIDE SEQUENCE</scope>
    <source>
        <strain evidence="14">G11</strain>
    </source>
</reference>
<keyword evidence="15" id="KW-1185">Reference proteome</keyword>
<comment type="similarity">
    <text evidence="3 12">Belongs to the glycosyl hydrolase 47 family.</text>
</comment>
<dbReference type="GO" id="GO:0004571">
    <property type="term" value="F:mannosyl-oligosaccharide 1,2-alpha-mannosidase activity"/>
    <property type="evidence" value="ECO:0007669"/>
    <property type="project" value="UniProtKB-EC"/>
</dbReference>
<comment type="cofactor">
    <cofactor evidence="1">
        <name>Ca(2+)</name>
        <dbReference type="ChEBI" id="CHEBI:29108"/>
    </cofactor>
</comment>
<evidence type="ECO:0000256" key="12">
    <source>
        <dbReference type="RuleBase" id="RU361193"/>
    </source>
</evidence>
<protein>
    <recommendedName>
        <fullName evidence="12">alpha-1,2-Mannosidase</fullName>
        <ecNumber evidence="12">3.2.1.-</ecNumber>
    </recommendedName>
</protein>
<proteinExistence type="inferred from homology"/>
<evidence type="ECO:0000256" key="3">
    <source>
        <dbReference type="ARBA" id="ARBA00007658"/>
    </source>
</evidence>
<sequence length="470" mass="52648">MPSTSSFNIVRLFALIIFLELCWDIGHCEAAIQKAGLVQTDEAKARATAIRDAFSSAYQDYVQLAYPADEILPISKGSQNTRNGCLVDALGTLFVMDLKDAFNDAVQKTLKIDFTTSHTTDPVSVFESTIRYVGGIVSAYELSGSENQALLDQARVLSDKLVYAWKDEQQQLPDSQIWFHNNTPATSVVSLAAAGSMIIEFDRLSLYTKDPKYRNVAERSMKFLMNMAGVFPGLPALRYRVRDNSIHQDRVTWGVPLGLSSYYEYLLKYAMLITNKDTAYLESWRKAVGSSIKYLITTSTSQNMTYLAEYSASEGGKRYLSSHLACFAGGNWMMGAKLLNDQEIMRYGTLLVDSCMKSYTSMQSGLGPEIFNFFGPDGETTGERKPSAEDLEFYKANGFYISNPQYMLRPEVIESAFYGWRITGEKRYQDFVWGAFQALQTSCKAPVSYSAIDNVNSPKPKLLDNCESFL</sequence>
<dbReference type="OrthoDB" id="8118055at2759"/>
<dbReference type="Gene3D" id="1.50.10.10">
    <property type="match status" value="1"/>
</dbReference>
<dbReference type="GO" id="GO:0036503">
    <property type="term" value="P:ERAD pathway"/>
    <property type="evidence" value="ECO:0007669"/>
    <property type="project" value="UniProtKB-ARBA"/>
</dbReference>
<feature type="signal peptide" evidence="13">
    <location>
        <begin position="1"/>
        <end position="30"/>
    </location>
</feature>
<feature type="chain" id="PRO_5040373688" description="alpha-1,2-Mannosidase" evidence="13">
    <location>
        <begin position="31"/>
        <end position="470"/>
    </location>
</feature>
<evidence type="ECO:0000256" key="11">
    <source>
        <dbReference type="PIRSR" id="PIRSR601382-3"/>
    </source>
</evidence>
<comment type="catalytic activity">
    <reaction evidence="10">
        <text>N(4)-(alpha-D-Man-(1-&gt;2)-alpha-D-Man-(1-&gt;2)-alpha-D-Man-(1-&gt;3)-[alpha-D-Man-(1-&gt;2)-alpha-D-Man-(1-&gt;3)-[alpha-D-Man-(1-&gt;2)-alpha-D-Man-(1-&gt;6)]-alpha-D-Man-(1-&gt;6)]-beta-D-Man-(1-&gt;4)-beta-D-GlcNAc-(1-&gt;4)-beta-D-GlcNAc)-L-asparaginyl-[protein] (N-glucan mannose isomer 9A1,2,3B1,2,3) + 4 H2O = N(4)-(alpha-D-Man-(1-&gt;3)-[alpha-D-Man-(1-&gt;3)-[alpha-D-Man-(1-&gt;6)]-alpha-D-Man-(1-&gt;6)]-beta-D-Man-(1-&gt;4)-beta-D-GlcNAc-(1-&gt;4)-beta-D-GlcNAc)-L-asparaginyl-[protein] (N-glucan mannose isomer 5A1,2) + 4 beta-D-mannose</text>
        <dbReference type="Rhea" id="RHEA:56008"/>
        <dbReference type="Rhea" id="RHEA-COMP:14356"/>
        <dbReference type="Rhea" id="RHEA-COMP:14367"/>
        <dbReference type="ChEBI" id="CHEBI:15377"/>
        <dbReference type="ChEBI" id="CHEBI:28563"/>
        <dbReference type="ChEBI" id="CHEBI:59087"/>
        <dbReference type="ChEBI" id="CHEBI:139493"/>
        <dbReference type="EC" id="3.2.1.113"/>
    </reaction>
</comment>
<dbReference type="Proteomes" id="UP000886653">
    <property type="component" value="Unassembled WGS sequence"/>
</dbReference>
<evidence type="ECO:0000313" key="15">
    <source>
        <dbReference type="Proteomes" id="UP000886653"/>
    </source>
</evidence>
<keyword evidence="8 12" id="KW-0326">Glycosidase</keyword>
<comment type="catalytic activity">
    <reaction evidence="9">
        <text>N(4)-(alpha-D-Man-(1-&gt;2)-alpha-D-Man-(1-&gt;2)-alpha-D-Man-(1-&gt;3)-[alpha-D-Man-(1-&gt;3)-[alpha-D-Man-(1-&gt;2)-alpha-D-Man-(1-&gt;6)]-alpha-D-Man-(1-&gt;6)]-beta-D-Man-(1-&gt;4)-beta-D-GlcNAc-(1-&gt;4)-beta-D-GlcNAc)-L-asparaginyl-[protein] (N-glucan mannose isomer 8A1,2,3B1,3) + 3 H2O = N(4)-(alpha-D-Man-(1-&gt;3)-[alpha-D-Man-(1-&gt;3)-[alpha-D-Man-(1-&gt;6)]-alpha-D-Man-(1-&gt;6)]-beta-D-Man-(1-&gt;4)-beta-D-GlcNAc-(1-&gt;4)-beta-D-GlcNAc)-L-asparaginyl-[protein] (N-glucan mannose isomer 5A1,2) + 3 beta-D-mannose</text>
        <dbReference type="Rhea" id="RHEA:56028"/>
        <dbReference type="Rhea" id="RHEA-COMP:14358"/>
        <dbReference type="Rhea" id="RHEA-COMP:14367"/>
        <dbReference type="ChEBI" id="CHEBI:15377"/>
        <dbReference type="ChEBI" id="CHEBI:28563"/>
        <dbReference type="ChEBI" id="CHEBI:59087"/>
        <dbReference type="ChEBI" id="CHEBI:60628"/>
        <dbReference type="EC" id="3.2.1.113"/>
    </reaction>
</comment>
<feature type="disulfide bond" evidence="11">
    <location>
        <begin position="326"/>
        <end position="355"/>
    </location>
</feature>
<evidence type="ECO:0000256" key="7">
    <source>
        <dbReference type="ARBA" id="ARBA00023180"/>
    </source>
</evidence>
<dbReference type="PANTHER" id="PTHR11742:SF101">
    <property type="entry name" value="MANNOSYL-OLIGOSACCHARIDE ALPHA-1,2-MANNOSIDASE 1B"/>
    <property type="match status" value="1"/>
</dbReference>
<keyword evidence="5 12" id="KW-0378">Hydrolase</keyword>
<dbReference type="InterPro" id="IPR012341">
    <property type="entry name" value="6hp_glycosidase-like_sf"/>
</dbReference>
<evidence type="ECO:0000256" key="1">
    <source>
        <dbReference type="ARBA" id="ARBA00001913"/>
    </source>
</evidence>
<dbReference type="GO" id="GO:0005783">
    <property type="term" value="C:endoplasmic reticulum"/>
    <property type="evidence" value="ECO:0007669"/>
    <property type="project" value="TreeGrafter"/>
</dbReference>
<dbReference type="Pfam" id="PF01532">
    <property type="entry name" value="Glyco_hydro_47"/>
    <property type="match status" value="1"/>
</dbReference>
<dbReference type="GO" id="GO:0016020">
    <property type="term" value="C:membrane"/>
    <property type="evidence" value="ECO:0007669"/>
    <property type="project" value="InterPro"/>
</dbReference>
<dbReference type="AlphaFoldDB" id="A0A9P6NH22"/>
<dbReference type="SUPFAM" id="SSF48225">
    <property type="entry name" value="Seven-hairpin glycosidases"/>
    <property type="match status" value="1"/>
</dbReference>
<evidence type="ECO:0000256" key="4">
    <source>
        <dbReference type="ARBA" id="ARBA00022729"/>
    </source>
</evidence>
<keyword evidence="4 13" id="KW-0732">Signal</keyword>
<dbReference type="EC" id="3.2.1.-" evidence="12"/>
<evidence type="ECO:0000256" key="2">
    <source>
        <dbReference type="ARBA" id="ARBA00004922"/>
    </source>
</evidence>
<evidence type="ECO:0000256" key="5">
    <source>
        <dbReference type="ARBA" id="ARBA00022801"/>
    </source>
</evidence>
<evidence type="ECO:0000256" key="13">
    <source>
        <dbReference type="SAM" id="SignalP"/>
    </source>
</evidence>
<dbReference type="GO" id="GO:0005509">
    <property type="term" value="F:calcium ion binding"/>
    <property type="evidence" value="ECO:0007669"/>
    <property type="project" value="InterPro"/>
</dbReference>
<comment type="pathway">
    <text evidence="2">Protein modification; protein glycosylation.</text>
</comment>
<evidence type="ECO:0000313" key="14">
    <source>
        <dbReference type="EMBL" id="KAG0146835.1"/>
    </source>
</evidence>
<gene>
    <name evidence="14" type="ORF">CROQUDRAFT_43756</name>
</gene>
<evidence type="ECO:0000256" key="6">
    <source>
        <dbReference type="ARBA" id="ARBA00023157"/>
    </source>
</evidence>
<name>A0A9P6NH22_9BASI</name>
<dbReference type="InterPro" id="IPR001382">
    <property type="entry name" value="Glyco_hydro_47"/>
</dbReference>
<comment type="caution">
    <text evidence="14">The sequence shown here is derived from an EMBL/GenBank/DDBJ whole genome shotgun (WGS) entry which is preliminary data.</text>
</comment>
<accession>A0A9P6NH22</accession>
<keyword evidence="6 11" id="KW-1015">Disulfide bond</keyword>
<evidence type="ECO:0000256" key="9">
    <source>
        <dbReference type="ARBA" id="ARBA00047669"/>
    </source>
</evidence>
<dbReference type="PRINTS" id="PR00747">
    <property type="entry name" value="GLYHDRLASE47"/>
</dbReference>
<organism evidence="14 15">
    <name type="scientific">Cronartium quercuum f. sp. fusiforme G11</name>
    <dbReference type="NCBI Taxonomy" id="708437"/>
    <lineage>
        <taxon>Eukaryota</taxon>
        <taxon>Fungi</taxon>
        <taxon>Dikarya</taxon>
        <taxon>Basidiomycota</taxon>
        <taxon>Pucciniomycotina</taxon>
        <taxon>Pucciniomycetes</taxon>
        <taxon>Pucciniales</taxon>
        <taxon>Coleosporiaceae</taxon>
        <taxon>Cronartium</taxon>
    </lineage>
</organism>
<dbReference type="InterPro" id="IPR036026">
    <property type="entry name" value="Seven-hairpin_glycosidases"/>
</dbReference>